<dbReference type="RefSeq" id="WP_135763151.1">
    <property type="nucleotide sequence ID" value="NZ_RQHV01000029.1"/>
</dbReference>
<reference evidence="1" key="1">
    <citation type="journal article" date="2019" name="PLoS Negl. Trop. Dis.">
        <title>Revisiting the worldwide diversity of Leptospira species in the environment.</title>
        <authorList>
            <person name="Vincent A.T."/>
            <person name="Schiettekatte O."/>
            <person name="Bourhy P."/>
            <person name="Veyrier F.J."/>
            <person name="Picardeau M."/>
        </authorList>
    </citation>
    <scope>NUCLEOTIDE SEQUENCE [LARGE SCALE GENOMIC DNA]</scope>
    <source>
        <strain evidence="1">201400974</strain>
    </source>
</reference>
<sequence>MNQGQGLAEWQEEIAKTFFLSTLYDLSKIQDKLSDFEVKQIILSGMQKIPDMEVEWGETDRFGKSTLLLKYKSNLLVIEATPLINTIRILWNEFQAR</sequence>
<comment type="caution">
    <text evidence="1">The sequence shown here is derived from an EMBL/GenBank/DDBJ whole genome shotgun (WGS) entry which is preliminary data.</text>
</comment>
<evidence type="ECO:0000313" key="2">
    <source>
        <dbReference type="Proteomes" id="UP000298264"/>
    </source>
</evidence>
<gene>
    <name evidence="1" type="ORF">EHS11_04120</name>
</gene>
<name>A0A4R9LRJ1_9LEPT</name>
<organism evidence="1 2">
    <name type="scientific">Leptospira ilyithenensis</name>
    <dbReference type="NCBI Taxonomy" id="2484901"/>
    <lineage>
        <taxon>Bacteria</taxon>
        <taxon>Pseudomonadati</taxon>
        <taxon>Spirochaetota</taxon>
        <taxon>Spirochaetia</taxon>
        <taxon>Leptospirales</taxon>
        <taxon>Leptospiraceae</taxon>
        <taxon>Leptospira</taxon>
    </lineage>
</organism>
<dbReference type="OrthoDB" id="335016at2"/>
<dbReference type="Proteomes" id="UP000298264">
    <property type="component" value="Unassembled WGS sequence"/>
</dbReference>
<protein>
    <submittedName>
        <fullName evidence="1">Uncharacterized protein</fullName>
    </submittedName>
</protein>
<accession>A0A4R9LRJ1</accession>
<dbReference type="EMBL" id="RQHV01000029">
    <property type="protein sequence ID" value="TGN13427.1"/>
    <property type="molecule type" value="Genomic_DNA"/>
</dbReference>
<proteinExistence type="predicted"/>
<dbReference type="AlphaFoldDB" id="A0A4R9LRJ1"/>
<evidence type="ECO:0000313" key="1">
    <source>
        <dbReference type="EMBL" id="TGN13427.1"/>
    </source>
</evidence>
<keyword evidence="2" id="KW-1185">Reference proteome</keyword>